<name>A0A834I7D0_RHYFE</name>
<feature type="compositionally biased region" description="Basic and acidic residues" evidence="1">
    <location>
        <begin position="99"/>
        <end position="112"/>
    </location>
</feature>
<sequence>MHVKQERSSCSFLLLGRRASGVIVFGEFPGQSFARPTYPRGTRQAAAWAPLVAALAAAAAAGAALGLASCLLLRVPCRQRDQHRDAAAVAASASAAATPREEDSEREQLVQG</sequence>
<keyword evidence="2" id="KW-1133">Transmembrane helix</keyword>
<keyword evidence="2" id="KW-0812">Transmembrane</keyword>
<dbReference type="EMBL" id="JAACXV010013691">
    <property type="protein sequence ID" value="KAF7272800.1"/>
    <property type="molecule type" value="Genomic_DNA"/>
</dbReference>
<organism evidence="3 4">
    <name type="scientific">Rhynchophorus ferrugineus</name>
    <name type="common">Red palm weevil</name>
    <name type="synonym">Curculio ferrugineus</name>
    <dbReference type="NCBI Taxonomy" id="354439"/>
    <lineage>
        <taxon>Eukaryota</taxon>
        <taxon>Metazoa</taxon>
        <taxon>Ecdysozoa</taxon>
        <taxon>Arthropoda</taxon>
        <taxon>Hexapoda</taxon>
        <taxon>Insecta</taxon>
        <taxon>Pterygota</taxon>
        <taxon>Neoptera</taxon>
        <taxon>Endopterygota</taxon>
        <taxon>Coleoptera</taxon>
        <taxon>Polyphaga</taxon>
        <taxon>Cucujiformia</taxon>
        <taxon>Curculionidae</taxon>
        <taxon>Dryophthorinae</taxon>
        <taxon>Rhynchophorus</taxon>
    </lineage>
</organism>
<keyword evidence="4" id="KW-1185">Reference proteome</keyword>
<dbReference type="Proteomes" id="UP000625711">
    <property type="component" value="Unassembled WGS sequence"/>
</dbReference>
<evidence type="ECO:0000313" key="3">
    <source>
        <dbReference type="EMBL" id="KAF7272800.1"/>
    </source>
</evidence>
<gene>
    <name evidence="3" type="ORF">GWI33_014447</name>
</gene>
<feature type="compositionally biased region" description="Low complexity" evidence="1">
    <location>
        <begin position="88"/>
        <end position="97"/>
    </location>
</feature>
<comment type="caution">
    <text evidence="3">The sequence shown here is derived from an EMBL/GenBank/DDBJ whole genome shotgun (WGS) entry which is preliminary data.</text>
</comment>
<accession>A0A834I7D0</accession>
<feature type="transmembrane region" description="Helical" evidence="2">
    <location>
        <begin position="45"/>
        <end position="73"/>
    </location>
</feature>
<evidence type="ECO:0000313" key="4">
    <source>
        <dbReference type="Proteomes" id="UP000625711"/>
    </source>
</evidence>
<evidence type="ECO:0000256" key="1">
    <source>
        <dbReference type="SAM" id="MobiDB-lite"/>
    </source>
</evidence>
<evidence type="ECO:0000256" key="2">
    <source>
        <dbReference type="SAM" id="Phobius"/>
    </source>
</evidence>
<keyword evidence="2" id="KW-0472">Membrane</keyword>
<protein>
    <submittedName>
        <fullName evidence="3">Uncharacterized protein</fullName>
    </submittedName>
</protein>
<dbReference type="AlphaFoldDB" id="A0A834I7D0"/>
<reference evidence="3" key="1">
    <citation type="submission" date="2020-08" db="EMBL/GenBank/DDBJ databases">
        <title>Genome sequencing and assembly of the red palm weevil Rhynchophorus ferrugineus.</title>
        <authorList>
            <person name="Dias G.B."/>
            <person name="Bergman C.M."/>
            <person name="Manee M."/>
        </authorList>
    </citation>
    <scope>NUCLEOTIDE SEQUENCE</scope>
    <source>
        <strain evidence="3">AA-2017</strain>
        <tissue evidence="3">Whole larva</tissue>
    </source>
</reference>
<feature type="region of interest" description="Disordered" evidence="1">
    <location>
        <begin position="88"/>
        <end position="112"/>
    </location>
</feature>
<proteinExistence type="predicted"/>